<keyword evidence="3" id="KW-0597">Phosphoprotein</keyword>
<evidence type="ECO:0000256" key="9">
    <source>
        <dbReference type="ARBA" id="ARBA00022777"/>
    </source>
</evidence>
<feature type="compositionally biased region" description="Basic and acidic residues" evidence="18">
    <location>
        <begin position="654"/>
        <end position="665"/>
    </location>
</feature>
<comment type="catalytic activity">
    <reaction evidence="16">
        <text>L-threonyl-[protein] + ATP = O-phospho-L-threonyl-[protein] + ADP + H(+)</text>
        <dbReference type="Rhea" id="RHEA:46608"/>
        <dbReference type="Rhea" id="RHEA-COMP:11060"/>
        <dbReference type="Rhea" id="RHEA-COMP:11605"/>
        <dbReference type="ChEBI" id="CHEBI:15378"/>
        <dbReference type="ChEBI" id="CHEBI:30013"/>
        <dbReference type="ChEBI" id="CHEBI:30616"/>
        <dbReference type="ChEBI" id="CHEBI:61977"/>
        <dbReference type="ChEBI" id="CHEBI:456216"/>
    </reaction>
</comment>
<dbReference type="Pfam" id="PF07714">
    <property type="entry name" value="PK_Tyr_Ser-Thr"/>
    <property type="match status" value="1"/>
</dbReference>
<evidence type="ECO:0000256" key="15">
    <source>
        <dbReference type="ARBA" id="ARBA00047558"/>
    </source>
</evidence>
<dbReference type="CDD" id="cd14066">
    <property type="entry name" value="STKc_IRAK"/>
    <property type="match status" value="1"/>
</dbReference>
<feature type="chain" id="PRO_5042151732" description="Cysteine-rich receptor-like protein kinase 10" evidence="20">
    <location>
        <begin position="28"/>
        <end position="665"/>
    </location>
</feature>
<keyword evidence="6 20" id="KW-0732">Signal</keyword>
<dbReference type="SMART" id="SM00220">
    <property type="entry name" value="S_TKc"/>
    <property type="match status" value="1"/>
</dbReference>
<dbReference type="Gene3D" id="3.30.200.20">
    <property type="entry name" value="Phosphorylase Kinase, domain 1"/>
    <property type="match status" value="1"/>
</dbReference>
<evidence type="ECO:0000256" key="16">
    <source>
        <dbReference type="ARBA" id="ARBA00047951"/>
    </source>
</evidence>
<keyword evidence="13" id="KW-0675">Receptor</keyword>
<comment type="catalytic activity">
    <reaction evidence="15">
        <text>L-seryl-[protein] + ATP = O-phospho-L-seryl-[protein] + ADP + H(+)</text>
        <dbReference type="Rhea" id="RHEA:17989"/>
        <dbReference type="Rhea" id="RHEA-COMP:9863"/>
        <dbReference type="Rhea" id="RHEA-COMP:11604"/>
        <dbReference type="ChEBI" id="CHEBI:15378"/>
        <dbReference type="ChEBI" id="CHEBI:29999"/>
        <dbReference type="ChEBI" id="CHEBI:30616"/>
        <dbReference type="ChEBI" id="CHEBI:83421"/>
        <dbReference type="ChEBI" id="CHEBI:456216"/>
    </reaction>
</comment>
<name>A0AAE1JTB6_9FABA</name>
<keyword evidence="10 17" id="KW-0067">ATP-binding</keyword>
<feature type="compositionally biased region" description="Polar residues" evidence="18">
    <location>
        <begin position="642"/>
        <end position="652"/>
    </location>
</feature>
<dbReference type="FunFam" id="3.30.200.20:FF:000142">
    <property type="entry name" value="Cysteine-rich receptor-like protein kinase 10"/>
    <property type="match status" value="1"/>
</dbReference>
<dbReference type="Proteomes" id="UP001293593">
    <property type="component" value="Unassembled WGS sequence"/>
</dbReference>
<evidence type="ECO:0000256" key="11">
    <source>
        <dbReference type="ARBA" id="ARBA00022989"/>
    </source>
</evidence>
<feature type="domain" description="Gnk2-homologous" evidence="22">
    <location>
        <begin position="24"/>
        <end position="131"/>
    </location>
</feature>
<keyword evidence="5 19" id="KW-0812">Transmembrane</keyword>
<keyword evidence="4" id="KW-0808">Transferase</keyword>
<keyword evidence="12 19" id="KW-0472">Membrane</keyword>
<dbReference type="GO" id="GO:0006979">
    <property type="term" value="P:response to oxidative stress"/>
    <property type="evidence" value="ECO:0007669"/>
    <property type="project" value="UniProtKB-ARBA"/>
</dbReference>
<dbReference type="FunFam" id="3.30.430.20:FF:000003">
    <property type="entry name" value="Cysteine-rich RLK (RECEPTOR-like protein kinase) 10"/>
    <property type="match status" value="1"/>
</dbReference>
<dbReference type="PROSITE" id="PS50011">
    <property type="entry name" value="PROTEIN_KINASE_DOM"/>
    <property type="match status" value="1"/>
</dbReference>
<keyword evidence="8 17" id="KW-0547">Nucleotide-binding</keyword>
<evidence type="ECO:0000256" key="12">
    <source>
        <dbReference type="ARBA" id="ARBA00023136"/>
    </source>
</evidence>
<evidence type="ECO:0000256" key="17">
    <source>
        <dbReference type="PROSITE-ProRule" id="PRU10141"/>
    </source>
</evidence>
<dbReference type="InterPro" id="IPR001245">
    <property type="entry name" value="Ser-Thr/Tyr_kinase_cat_dom"/>
</dbReference>
<comment type="caution">
    <text evidence="23">The sequence shown here is derived from an EMBL/GenBank/DDBJ whole genome shotgun (WGS) entry which is preliminary data.</text>
</comment>
<keyword evidence="2" id="KW-0723">Serine/threonine-protein kinase</keyword>
<evidence type="ECO:0000256" key="5">
    <source>
        <dbReference type="ARBA" id="ARBA00022692"/>
    </source>
</evidence>
<evidence type="ECO:0000313" key="24">
    <source>
        <dbReference type="Proteomes" id="UP001293593"/>
    </source>
</evidence>
<dbReference type="InterPro" id="IPR011009">
    <property type="entry name" value="Kinase-like_dom_sf"/>
</dbReference>
<dbReference type="Gene3D" id="1.10.510.10">
    <property type="entry name" value="Transferase(Phosphotransferase) domain 1"/>
    <property type="match status" value="1"/>
</dbReference>
<feature type="transmembrane region" description="Helical" evidence="19">
    <location>
        <begin position="274"/>
        <end position="297"/>
    </location>
</feature>
<evidence type="ECO:0000256" key="8">
    <source>
        <dbReference type="ARBA" id="ARBA00022741"/>
    </source>
</evidence>
<proteinExistence type="predicted"/>
<dbReference type="InterPro" id="IPR017441">
    <property type="entry name" value="Protein_kinase_ATP_BS"/>
</dbReference>
<evidence type="ECO:0000256" key="1">
    <source>
        <dbReference type="ARBA" id="ARBA00004167"/>
    </source>
</evidence>
<dbReference type="CDD" id="cd23509">
    <property type="entry name" value="Gnk2-like"/>
    <property type="match status" value="2"/>
</dbReference>
<dbReference type="AlphaFoldDB" id="A0AAE1JTB6"/>
<dbReference type="InterPro" id="IPR000719">
    <property type="entry name" value="Prot_kinase_dom"/>
</dbReference>
<evidence type="ECO:0000259" key="21">
    <source>
        <dbReference type="PROSITE" id="PS50011"/>
    </source>
</evidence>
<protein>
    <recommendedName>
        <fullName evidence="25">Cysteine-rich receptor-like protein kinase 10</fullName>
    </recommendedName>
</protein>
<evidence type="ECO:0000256" key="2">
    <source>
        <dbReference type="ARBA" id="ARBA00022527"/>
    </source>
</evidence>
<sequence length="665" mass="74423">MIRFLNSITPFLLFCLVILLFPRIIKGQQYCLGTTYAPNSTYHTNLIRLLSSLSSNAIRSNGFYNTTVGQNSDNTVYGLFLCRGDVTIAACDRCVSTAIKDITTPQKCPNTTQAVGWYRYECMIRYSDTYIFSVEDANPLGIFHNIANATDQRGFMKLVLDTLNAVAKQAAYGGGGKKFATKEVNYSYFQTIYSMVLCTPDLSPDDCYTCFRGLTAQYQTCCFGKIGGVVLAASCTVRYEVYPFYRITLPPPSPPPMLPPETPPNDRRKISGGIIMAIVVPTVIFILLVSLCFFCLIKRRAKKKDSSFPKQSDVDISSVESLQFDLDVIKSATNNFSPDNKLGQGGFGEVYKGILPGGQELAVKRLSISSKQGVEQFKNEVVTMAKLQHRNLVRLLGFCLDEEEKILIYEFLPKKSLDRFLFEPGNRGELNWSKRYKIIEGIVRGLLYLHEDSRLKIIHRDLKASNVLLDENWNPKISDFGMARIFGVDQSQADTSRVMGTYSYMAPEYAMHGQISVKSDIYSFGVLTLEIISGKKNTSFYISSCAEDLLSYAWKLWKKGTPLELLDPSLRDSYSRNQVIKCIHMSLLCVQESQAQRPTVQSILVMLGSDSVTLPDPEEPAFFVDHSGPNSNKPAIIDGNKSDQSTSGSVQWSVDKDPITDLYPR</sequence>
<evidence type="ECO:0000256" key="4">
    <source>
        <dbReference type="ARBA" id="ARBA00022679"/>
    </source>
</evidence>
<evidence type="ECO:0000256" key="19">
    <source>
        <dbReference type="SAM" id="Phobius"/>
    </source>
</evidence>
<dbReference type="GO" id="GO:0005886">
    <property type="term" value="C:plasma membrane"/>
    <property type="evidence" value="ECO:0007669"/>
    <property type="project" value="TreeGrafter"/>
</dbReference>
<evidence type="ECO:0000256" key="6">
    <source>
        <dbReference type="ARBA" id="ARBA00022729"/>
    </source>
</evidence>
<organism evidence="23 24">
    <name type="scientific">Acacia crassicarpa</name>
    <name type="common">northern wattle</name>
    <dbReference type="NCBI Taxonomy" id="499986"/>
    <lineage>
        <taxon>Eukaryota</taxon>
        <taxon>Viridiplantae</taxon>
        <taxon>Streptophyta</taxon>
        <taxon>Embryophyta</taxon>
        <taxon>Tracheophyta</taxon>
        <taxon>Spermatophyta</taxon>
        <taxon>Magnoliopsida</taxon>
        <taxon>eudicotyledons</taxon>
        <taxon>Gunneridae</taxon>
        <taxon>Pentapetalae</taxon>
        <taxon>rosids</taxon>
        <taxon>fabids</taxon>
        <taxon>Fabales</taxon>
        <taxon>Fabaceae</taxon>
        <taxon>Caesalpinioideae</taxon>
        <taxon>mimosoid clade</taxon>
        <taxon>Acacieae</taxon>
        <taxon>Acacia</taxon>
    </lineage>
</organism>
<dbReference type="PANTHER" id="PTHR27002:SF1050">
    <property type="entry name" value="CYSTEINE-RICH RECEPTOR-LIKE PROTEIN KINASE 5"/>
    <property type="match status" value="1"/>
</dbReference>
<dbReference type="GO" id="GO:0042742">
    <property type="term" value="P:defense response to bacterium"/>
    <property type="evidence" value="ECO:0007669"/>
    <property type="project" value="TreeGrafter"/>
</dbReference>
<dbReference type="Gene3D" id="3.30.430.20">
    <property type="entry name" value="Gnk2 domain, C-X8-C-X2-C motif"/>
    <property type="match status" value="2"/>
</dbReference>
<dbReference type="Pfam" id="PF01657">
    <property type="entry name" value="Stress-antifung"/>
    <property type="match status" value="2"/>
</dbReference>
<evidence type="ECO:0000259" key="22">
    <source>
        <dbReference type="PROSITE" id="PS51473"/>
    </source>
</evidence>
<feature type="binding site" evidence="17">
    <location>
        <position position="364"/>
    </location>
    <ligand>
        <name>ATP</name>
        <dbReference type="ChEBI" id="CHEBI:30616"/>
    </ligand>
</feature>
<keyword evidence="24" id="KW-1185">Reference proteome</keyword>
<evidence type="ECO:0000256" key="13">
    <source>
        <dbReference type="ARBA" id="ARBA00023170"/>
    </source>
</evidence>
<reference evidence="23" key="1">
    <citation type="submission" date="2023-10" db="EMBL/GenBank/DDBJ databases">
        <title>Chromosome-level genome of the transformable northern wattle, Acacia crassicarpa.</title>
        <authorList>
            <person name="Massaro I."/>
            <person name="Sinha N.R."/>
            <person name="Poethig S."/>
            <person name="Leichty A.R."/>
        </authorList>
    </citation>
    <scope>NUCLEOTIDE SEQUENCE</scope>
    <source>
        <strain evidence="23">Acra3RX</strain>
        <tissue evidence="23">Leaf</tissue>
    </source>
</reference>
<dbReference type="InterPro" id="IPR038408">
    <property type="entry name" value="GNK2_sf"/>
</dbReference>
<evidence type="ECO:0000256" key="10">
    <source>
        <dbReference type="ARBA" id="ARBA00022840"/>
    </source>
</evidence>
<evidence type="ECO:0000256" key="20">
    <source>
        <dbReference type="SAM" id="SignalP"/>
    </source>
</evidence>
<gene>
    <name evidence="23" type="ORF">QN277_005328</name>
</gene>
<accession>A0AAE1JTB6</accession>
<dbReference type="FunFam" id="1.10.510.10:FF:000129">
    <property type="entry name" value="cysteine-rich receptor-like protein kinase 10"/>
    <property type="match status" value="1"/>
</dbReference>
<keyword evidence="7" id="KW-0677">Repeat</keyword>
<feature type="domain" description="Protein kinase" evidence="21">
    <location>
        <begin position="336"/>
        <end position="622"/>
    </location>
</feature>
<dbReference type="GO" id="GO:0004674">
    <property type="term" value="F:protein serine/threonine kinase activity"/>
    <property type="evidence" value="ECO:0007669"/>
    <property type="project" value="UniProtKB-KW"/>
</dbReference>
<dbReference type="PROSITE" id="PS00108">
    <property type="entry name" value="PROTEIN_KINASE_ST"/>
    <property type="match status" value="1"/>
</dbReference>
<dbReference type="PROSITE" id="PS00107">
    <property type="entry name" value="PROTEIN_KINASE_ATP"/>
    <property type="match status" value="1"/>
</dbReference>
<dbReference type="PROSITE" id="PS51473">
    <property type="entry name" value="GNK2"/>
    <property type="match status" value="2"/>
</dbReference>
<evidence type="ECO:0008006" key="25">
    <source>
        <dbReference type="Google" id="ProtNLM"/>
    </source>
</evidence>
<feature type="region of interest" description="Disordered" evidence="18">
    <location>
        <begin position="625"/>
        <end position="665"/>
    </location>
</feature>
<keyword evidence="11 19" id="KW-1133">Transmembrane helix</keyword>
<evidence type="ECO:0000256" key="18">
    <source>
        <dbReference type="SAM" id="MobiDB-lite"/>
    </source>
</evidence>
<feature type="domain" description="Gnk2-homologous" evidence="22">
    <location>
        <begin position="137"/>
        <end position="244"/>
    </location>
</feature>
<dbReference type="PANTHER" id="PTHR27002">
    <property type="entry name" value="RECEPTOR-LIKE SERINE/THREONINE-PROTEIN KINASE SD1-8"/>
    <property type="match status" value="1"/>
</dbReference>
<dbReference type="SUPFAM" id="SSF56112">
    <property type="entry name" value="Protein kinase-like (PK-like)"/>
    <property type="match status" value="1"/>
</dbReference>
<dbReference type="EMBL" id="JAWXYG010000011">
    <property type="protein sequence ID" value="KAK4258934.1"/>
    <property type="molecule type" value="Genomic_DNA"/>
</dbReference>
<dbReference type="GO" id="GO:0005524">
    <property type="term" value="F:ATP binding"/>
    <property type="evidence" value="ECO:0007669"/>
    <property type="project" value="UniProtKB-UniRule"/>
</dbReference>
<feature type="signal peptide" evidence="20">
    <location>
        <begin position="1"/>
        <end position="27"/>
    </location>
</feature>
<evidence type="ECO:0000256" key="14">
    <source>
        <dbReference type="ARBA" id="ARBA00023180"/>
    </source>
</evidence>
<evidence type="ECO:0000256" key="7">
    <source>
        <dbReference type="ARBA" id="ARBA00022737"/>
    </source>
</evidence>
<comment type="subcellular location">
    <subcellularLocation>
        <location evidence="1">Membrane</location>
        <topology evidence="1">Single-pass membrane protein</topology>
    </subcellularLocation>
</comment>
<dbReference type="InterPro" id="IPR008271">
    <property type="entry name" value="Ser/Thr_kinase_AS"/>
</dbReference>
<dbReference type="InterPro" id="IPR002902">
    <property type="entry name" value="GNK2"/>
</dbReference>
<evidence type="ECO:0000256" key="3">
    <source>
        <dbReference type="ARBA" id="ARBA00022553"/>
    </source>
</evidence>
<keyword evidence="14" id="KW-0325">Glycoprotein</keyword>
<evidence type="ECO:0000313" key="23">
    <source>
        <dbReference type="EMBL" id="KAK4258934.1"/>
    </source>
</evidence>
<dbReference type="FunFam" id="3.30.430.20:FF:000002">
    <property type="entry name" value="Cysteine-rich receptor-like protein kinase 10"/>
    <property type="match status" value="1"/>
</dbReference>
<keyword evidence="9" id="KW-0418">Kinase</keyword>